<accession>A0AAN6KXI0</accession>
<evidence type="ECO:0000256" key="6">
    <source>
        <dbReference type="SAM" id="Phobius"/>
    </source>
</evidence>
<evidence type="ECO:0000256" key="5">
    <source>
        <dbReference type="ARBA" id="ARBA00023136"/>
    </source>
</evidence>
<feature type="transmembrane region" description="Helical" evidence="6">
    <location>
        <begin position="336"/>
        <end position="356"/>
    </location>
</feature>
<proteinExistence type="predicted"/>
<name>A0AAN6KXI0_9PEZI</name>
<keyword evidence="2" id="KW-0813">Transport</keyword>
<feature type="transmembrane region" description="Helical" evidence="6">
    <location>
        <begin position="458"/>
        <end position="477"/>
    </location>
</feature>
<feature type="transmembrane region" description="Helical" evidence="6">
    <location>
        <begin position="208"/>
        <end position="228"/>
    </location>
</feature>
<dbReference type="Pfam" id="PF13520">
    <property type="entry name" value="AA_permease_2"/>
    <property type="match status" value="1"/>
</dbReference>
<feature type="transmembrane region" description="Helical" evidence="6">
    <location>
        <begin position="86"/>
        <end position="104"/>
    </location>
</feature>
<feature type="transmembrane region" description="Helical" evidence="6">
    <location>
        <begin position="243"/>
        <end position="264"/>
    </location>
</feature>
<evidence type="ECO:0008006" key="9">
    <source>
        <dbReference type="Google" id="ProtNLM"/>
    </source>
</evidence>
<dbReference type="Proteomes" id="UP001175353">
    <property type="component" value="Unassembled WGS sequence"/>
</dbReference>
<evidence type="ECO:0000313" key="8">
    <source>
        <dbReference type="Proteomes" id="UP001175353"/>
    </source>
</evidence>
<feature type="transmembrane region" description="Helical" evidence="6">
    <location>
        <begin position="389"/>
        <end position="410"/>
    </location>
</feature>
<feature type="transmembrane region" description="Helical" evidence="6">
    <location>
        <begin position="134"/>
        <end position="159"/>
    </location>
</feature>
<keyword evidence="4 6" id="KW-1133">Transmembrane helix</keyword>
<evidence type="ECO:0000256" key="3">
    <source>
        <dbReference type="ARBA" id="ARBA00022692"/>
    </source>
</evidence>
<feature type="transmembrane region" description="Helical" evidence="6">
    <location>
        <begin position="416"/>
        <end position="437"/>
    </location>
</feature>
<dbReference type="PIRSF" id="PIRSF006060">
    <property type="entry name" value="AA_transporter"/>
    <property type="match status" value="1"/>
</dbReference>
<comment type="caution">
    <text evidence="7">The sequence shown here is derived from an EMBL/GenBank/DDBJ whole genome shotgun (WGS) entry which is preliminary data.</text>
</comment>
<comment type="subcellular location">
    <subcellularLocation>
        <location evidence="1">Membrane</location>
        <topology evidence="1">Multi-pass membrane protein</topology>
    </subcellularLocation>
</comment>
<feature type="transmembrane region" description="Helical" evidence="6">
    <location>
        <begin position="53"/>
        <end position="74"/>
    </location>
</feature>
<feature type="transmembrane region" description="Helical" evidence="6">
    <location>
        <begin position="489"/>
        <end position="507"/>
    </location>
</feature>
<organism evidence="7 8">
    <name type="scientific">Friedmanniomyces endolithicus</name>
    <dbReference type="NCBI Taxonomy" id="329885"/>
    <lineage>
        <taxon>Eukaryota</taxon>
        <taxon>Fungi</taxon>
        <taxon>Dikarya</taxon>
        <taxon>Ascomycota</taxon>
        <taxon>Pezizomycotina</taxon>
        <taxon>Dothideomycetes</taxon>
        <taxon>Dothideomycetidae</taxon>
        <taxon>Mycosphaerellales</taxon>
        <taxon>Teratosphaeriaceae</taxon>
        <taxon>Friedmanniomyces</taxon>
    </lineage>
</organism>
<dbReference type="PANTHER" id="PTHR45649:SF2">
    <property type="entry name" value="ACID PERMEASE, PUTATIVE-RELATED"/>
    <property type="match status" value="1"/>
</dbReference>
<evidence type="ECO:0000256" key="1">
    <source>
        <dbReference type="ARBA" id="ARBA00004141"/>
    </source>
</evidence>
<protein>
    <recommendedName>
        <fullName evidence="9">Amino acid transporter</fullName>
    </recommendedName>
</protein>
<keyword evidence="8" id="KW-1185">Reference proteome</keyword>
<gene>
    <name evidence="7" type="ORF">LTR91_003764</name>
</gene>
<reference evidence="7" key="1">
    <citation type="submission" date="2023-06" db="EMBL/GenBank/DDBJ databases">
        <title>Black Yeasts Isolated from many extreme environments.</title>
        <authorList>
            <person name="Coleine C."/>
            <person name="Stajich J.E."/>
            <person name="Selbmann L."/>
        </authorList>
    </citation>
    <scope>NUCLEOTIDE SEQUENCE</scope>
    <source>
        <strain evidence="7">CCFEE 5200</strain>
    </source>
</reference>
<dbReference type="GO" id="GO:0016020">
    <property type="term" value="C:membrane"/>
    <property type="evidence" value="ECO:0007669"/>
    <property type="project" value="UniProtKB-SubCell"/>
</dbReference>
<dbReference type="AlphaFoldDB" id="A0AAN6KXI0"/>
<dbReference type="PANTHER" id="PTHR45649">
    <property type="entry name" value="AMINO-ACID PERMEASE BAT1"/>
    <property type="match status" value="1"/>
</dbReference>
<feature type="transmembrane region" description="Helical" evidence="6">
    <location>
        <begin position="179"/>
        <end position="199"/>
    </location>
</feature>
<evidence type="ECO:0000256" key="2">
    <source>
        <dbReference type="ARBA" id="ARBA00022448"/>
    </source>
</evidence>
<evidence type="ECO:0000256" key="4">
    <source>
        <dbReference type="ARBA" id="ARBA00022989"/>
    </source>
</evidence>
<sequence length="541" mass="58387">MARSKIQDQLPPSAIEVHETSDADADYNEKSGNEYDQRGMVRMGKRQELRREFQFFSIFGFAVILGCSWEYVFINGVLSLPNGGTAGSVWMFLITCFGMFFVVLSMAEMASMAPTAGGQYHWCSEFAPASLQKFLSYTVGYLCVLGWHASLAGTCYAAGQQVQAIMVLANPQFAIQTWETALLAIAVVVVAVGFNTVLYRKLPIVEGIVMIVHVFGFFAFVIVLWVMAPRGDSSVLTTFTTNGWSSAGVACLVGISAPIGDLIGADSSVHLSEELKNAAWILPRAMVATAVMNYLLGFITIITLVFCLGDLDNAINSATGQPYVQVLLNATQSTGATIALTVVMLILLISCAVNTATTSSRQLWSFARDGGPPFSAWLSRVRPGWDIPMNAMTVSLGVTAILSCIVIGSATAYGVFVTLVNSGLLSSYAICIGCILLKRIRGEPFPPSQFSLGGAGNIVNVIALAFLSVAWVFQFFPSAPDPTGTSMNWSILIFGAVIIFFTVYYAVNARHRYTGPVVHVIGTRRSDEQTPTDRMPCSTSY</sequence>
<keyword evidence="5 6" id="KW-0472">Membrane</keyword>
<evidence type="ECO:0000313" key="7">
    <source>
        <dbReference type="EMBL" id="KAK1006503.1"/>
    </source>
</evidence>
<dbReference type="InterPro" id="IPR002293">
    <property type="entry name" value="AA/rel_permease1"/>
</dbReference>
<keyword evidence="3 6" id="KW-0812">Transmembrane</keyword>
<feature type="transmembrane region" description="Helical" evidence="6">
    <location>
        <begin position="285"/>
        <end position="306"/>
    </location>
</feature>
<dbReference type="GO" id="GO:0022857">
    <property type="term" value="F:transmembrane transporter activity"/>
    <property type="evidence" value="ECO:0007669"/>
    <property type="project" value="InterPro"/>
</dbReference>
<dbReference type="EMBL" id="JAUJLE010000020">
    <property type="protein sequence ID" value="KAK1006503.1"/>
    <property type="molecule type" value="Genomic_DNA"/>
</dbReference>
<dbReference type="Gene3D" id="1.20.1740.10">
    <property type="entry name" value="Amino acid/polyamine transporter I"/>
    <property type="match status" value="1"/>
</dbReference>